<proteinExistence type="predicted"/>
<evidence type="ECO:0000256" key="1">
    <source>
        <dbReference type="ARBA" id="ARBA00022679"/>
    </source>
</evidence>
<evidence type="ECO:0000313" key="4">
    <source>
        <dbReference type="Proteomes" id="UP000460298"/>
    </source>
</evidence>
<organism evidence="3 4">
    <name type="scientific">Leptonema illini</name>
    <dbReference type="NCBI Taxonomy" id="183"/>
    <lineage>
        <taxon>Bacteria</taxon>
        <taxon>Pseudomonadati</taxon>
        <taxon>Spirochaetota</taxon>
        <taxon>Spirochaetia</taxon>
        <taxon>Leptospirales</taxon>
        <taxon>Leptospiraceae</taxon>
        <taxon>Leptonema</taxon>
    </lineage>
</organism>
<accession>A0A833GXW1</accession>
<dbReference type="GO" id="GO:0008080">
    <property type="term" value="F:N-acetyltransferase activity"/>
    <property type="evidence" value="ECO:0007669"/>
    <property type="project" value="InterPro"/>
</dbReference>
<dbReference type="EMBL" id="WBUI01000030">
    <property type="protein sequence ID" value="KAB2929517.1"/>
    <property type="molecule type" value="Genomic_DNA"/>
</dbReference>
<dbReference type="CDD" id="cd04301">
    <property type="entry name" value="NAT_SF"/>
    <property type="match status" value="1"/>
</dbReference>
<dbReference type="PANTHER" id="PTHR13947:SF37">
    <property type="entry name" value="LD18367P"/>
    <property type="match status" value="1"/>
</dbReference>
<dbReference type="AlphaFoldDB" id="A0A833GXW1"/>
<dbReference type="InterPro" id="IPR016181">
    <property type="entry name" value="Acyl_CoA_acyltransferase"/>
</dbReference>
<comment type="caution">
    <text evidence="3">The sequence shown here is derived from an EMBL/GenBank/DDBJ whole genome shotgun (WGS) entry which is preliminary data.</text>
</comment>
<keyword evidence="1 3" id="KW-0808">Transferase</keyword>
<sequence length="166" mass="18630">MCMTENRTFIRDFQPADARRVNEISVAAFGLLSHRYSDWSAMRDRIATTSRLATEMPMYVALYNGTVAGSVALTPPGGPRPDFFDSDCAVIRMLVVDPVFHGKGIGSALLDHCIETARLQNYGRIHLHTSTAMEVALPLYLRRGFVYLREAPPVMGLEYSLYELRL</sequence>
<dbReference type="Proteomes" id="UP000460298">
    <property type="component" value="Unassembled WGS sequence"/>
</dbReference>
<dbReference type="PANTHER" id="PTHR13947">
    <property type="entry name" value="GNAT FAMILY N-ACETYLTRANSFERASE"/>
    <property type="match status" value="1"/>
</dbReference>
<reference evidence="3 4" key="1">
    <citation type="submission" date="2019-10" db="EMBL/GenBank/DDBJ databases">
        <title>Extracellular Electron Transfer in a Candidatus Methanoperedens spp. Enrichment Culture.</title>
        <authorList>
            <person name="Berger S."/>
            <person name="Rangel Shaw D."/>
            <person name="Berben T."/>
            <person name="In 'T Zandt M."/>
            <person name="Frank J."/>
            <person name="Reimann J."/>
            <person name="Jetten M.S.M."/>
            <person name="Welte C.U."/>
        </authorList>
    </citation>
    <scope>NUCLEOTIDE SEQUENCE [LARGE SCALE GENOMIC DNA]</scope>
    <source>
        <strain evidence="3">SB12</strain>
    </source>
</reference>
<feature type="domain" description="N-acetyltransferase" evidence="2">
    <location>
        <begin position="8"/>
        <end position="160"/>
    </location>
</feature>
<dbReference type="InterPro" id="IPR000182">
    <property type="entry name" value="GNAT_dom"/>
</dbReference>
<dbReference type="Pfam" id="PF00583">
    <property type="entry name" value="Acetyltransf_1"/>
    <property type="match status" value="1"/>
</dbReference>
<name>A0A833GXW1_9LEPT</name>
<protein>
    <submittedName>
        <fullName evidence="3">GNAT family N-acetyltransferase</fullName>
    </submittedName>
</protein>
<evidence type="ECO:0000259" key="2">
    <source>
        <dbReference type="PROSITE" id="PS51186"/>
    </source>
</evidence>
<dbReference type="InterPro" id="IPR050769">
    <property type="entry name" value="NAT_camello-type"/>
</dbReference>
<evidence type="ECO:0000313" key="3">
    <source>
        <dbReference type="EMBL" id="KAB2929517.1"/>
    </source>
</evidence>
<dbReference type="PROSITE" id="PS51186">
    <property type="entry name" value="GNAT"/>
    <property type="match status" value="1"/>
</dbReference>
<dbReference type="Gene3D" id="3.40.630.30">
    <property type="match status" value="1"/>
</dbReference>
<dbReference type="SUPFAM" id="SSF55729">
    <property type="entry name" value="Acyl-CoA N-acyltransferases (Nat)"/>
    <property type="match status" value="1"/>
</dbReference>
<gene>
    <name evidence="3" type="ORF">F9K24_19725</name>
</gene>